<keyword evidence="4" id="KW-1185">Reference proteome</keyword>
<organism evidence="3 6">
    <name type="scientific">Brucella tritici</name>
    <dbReference type="NCBI Taxonomy" id="94626"/>
    <lineage>
        <taxon>Bacteria</taxon>
        <taxon>Pseudomonadati</taxon>
        <taxon>Pseudomonadota</taxon>
        <taxon>Alphaproteobacteria</taxon>
        <taxon>Hyphomicrobiales</taxon>
        <taxon>Brucellaceae</taxon>
        <taxon>Brucella/Ochrobactrum group</taxon>
        <taxon>Brucella</taxon>
    </lineage>
</organism>
<evidence type="ECO:0000313" key="4">
    <source>
        <dbReference type="Proteomes" id="UP000430843"/>
    </source>
</evidence>
<accession>A0A6L3YT81</accession>
<gene>
    <name evidence="2" type="ORF">F9K91_10855</name>
    <name evidence="1" type="ORF">F9K94_01405</name>
    <name evidence="3" type="ORF">F9L08_07650</name>
</gene>
<dbReference type="EMBL" id="WBVY01000001">
    <property type="protein sequence ID" value="KAB2658881.1"/>
    <property type="molecule type" value="Genomic_DNA"/>
</dbReference>
<dbReference type="EMBL" id="WBWA01000008">
    <property type="protein sequence ID" value="KAB2665221.1"/>
    <property type="molecule type" value="Genomic_DNA"/>
</dbReference>
<evidence type="ECO:0000313" key="5">
    <source>
        <dbReference type="Proteomes" id="UP000460650"/>
    </source>
</evidence>
<reference evidence="4 5" key="1">
    <citation type="submission" date="2019-09" db="EMBL/GenBank/DDBJ databases">
        <title>Taxonomic organization of the family Brucellaceae based on a phylogenomic approach.</title>
        <authorList>
            <person name="Leclercq S."/>
            <person name="Cloeckaert A."/>
            <person name="Zygmunt M.S."/>
        </authorList>
    </citation>
    <scope>NUCLEOTIDE SEQUENCE [LARGE SCALE GENOMIC DNA]</scope>
    <source>
        <strain evidence="2 4">LMG 18957</strain>
        <strain evidence="1 5">TA93</strain>
        <strain evidence="3 6">WS1830</strain>
    </source>
</reference>
<dbReference type="AlphaFoldDB" id="A0A6L3YT81"/>
<dbReference type="Proteomes" id="UP000460650">
    <property type="component" value="Unassembled WGS sequence"/>
</dbReference>
<evidence type="ECO:0000313" key="3">
    <source>
        <dbReference type="EMBL" id="KAB2687426.1"/>
    </source>
</evidence>
<evidence type="ECO:0000313" key="2">
    <source>
        <dbReference type="EMBL" id="KAB2665221.1"/>
    </source>
</evidence>
<name>A0A6L3YT81_9HYPH</name>
<evidence type="ECO:0000313" key="1">
    <source>
        <dbReference type="EMBL" id="KAB2658881.1"/>
    </source>
</evidence>
<dbReference type="EMBL" id="WBVX01000006">
    <property type="protein sequence ID" value="KAB2687426.1"/>
    <property type="molecule type" value="Genomic_DNA"/>
</dbReference>
<protein>
    <submittedName>
        <fullName evidence="3">Uncharacterized protein</fullName>
    </submittedName>
</protein>
<dbReference type="Proteomes" id="UP000481643">
    <property type="component" value="Unassembled WGS sequence"/>
</dbReference>
<evidence type="ECO:0000313" key="6">
    <source>
        <dbReference type="Proteomes" id="UP000481643"/>
    </source>
</evidence>
<sequence length="65" mass="7650">MGFSFRIGKKYRDRRIVTTNQEGLPECFKNQAKIKHIRRFLTGLYTGWKPAWKSFHGSGFPHPQP</sequence>
<dbReference type="Proteomes" id="UP000430843">
    <property type="component" value="Unassembled WGS sequence"/>
</dbReference>
<proteinExistence type="predicted"/>
<comment type="caution">
    <text evidence="3">The sequence shown here is derived from an EMBL/GenBank/DDBJ whole genome shotgun (WGS) entry which is preliminary data.</text>
</comment>